<proteinExistence type="inferred from homology"/>
<protein>
    <recommendedName>
        <fullName evidence="9">Protein phosphatase</fullName>
        <ecNumber evidence="9">3.1.3.16</ecNumber>
    </recommendedName>
</protein>
<comment type="cofactor">
    <cofactor evidence="1 9">
        <name>Mn(2+)</name>
        <dbReference type="ChEBI" id="CHEBI:29035"/>
    </cofactor>
</comment>
<dbReference type="AlphaFoldDB" id="A0ABD0V399"/>
<dbReference type="PANTHER" id="PTHR12320:SF83">
    <property type="entry name" value="PROTEIN PHOSPHATASE 2C 55-RELATED"/>
    <property type="match status" value="1"/>
</dbReference>
<comment type="cofactor">
    <cofactor evidence="2 9">
        <name>Mg(2+)</name>
        <dbReference type="ChEBI" id="CHEBI:18420"/>
    </cofactor>
</comment>
<sequence length="515" mass="56698">MLHAAVALALLFLEESCLFFVLKIMPISLFSRHKRLHTSLELFGRGTNVIFGRAWLLLSQPVSIVGILPQFGENAIRSLHTFDQRATFSFIGTLSRTFSVPSITGPHCQSCIYHVETPSSVPTKMSLFSSFQRNIMYACHHMLSRSESVSQNFGIAVRKSGHSQNSMIRSGIFYSYKCFDYCRSISRSLDSQELWFMREVLSPRSGASRNSWEHGQCMEQSAKDFQLLHIHPYSVSAAQNAFFDGAPQDEQVKNYMVDPDRKFVAERSLKLLSGSCYLPHPDKEETGGEDAHFICDDEQAIGVADGVGGWADVGVNAGQYARELMVNSVSAIQDEPQGLIDPARVLEKAYLNTKAKGSSTACIVALTEQGIHAVNLGDSGFIVVRDGSTILRSPVQQHDFNFTYQLESGNGCDLPSSAQVFTLDVEAGDVIVVGTDGLFDNLYSNEINAIVVHASRARLAPQVTAEKIAGLARQRAQDKNRQTPFSTAAQVAGYRYYGGKLDDITVVVSFITSSN</sequence>
<comment type="similarity">
    <text evidence="9">Belongs to the PP2C family.</text>
</comment>
<keyword evidence="3 9" id="KW-0479">Metal-binding</keyword>
<organism evidence="11 12">
    <name type="scientific">Dendrobium thyrsiflorum</name>
    <name type="common">Pinecone-like raceme dendrobium</name>
    <name type="synonym">Orchid</name>
    <dbReference type="NCBI Taxonomy" id="117978"/>
    <lineage>
        <taxon>Eukaryota</taxon>
        <taxon>Viridiplantae</taxon>
        <taxon>Streptophyta</taxon>
        <taxon>Embryophyta</taxon>
        <taxon>Tracheophyta</taxon>
        <taxon>Spermatophyta</taxon>
        <taxon>Magnoliopsida</taxon>
        <taxon>Liliopsida</taxon>
        <taxon>Asparagales</taxon>
        <taxon>Orchidaceae</taxon>
        <taxon>Epidendroideae</taxon>
        <taxon>Malaxideae</taxon>
        <taxon>Dendrobiinae</taxon>
        <taxon>Dendrobium</taxon>
    </lineage>
</organism>
<keyword evidence="6 9" id="KW-0464">Manganese</keyword>
<evidence type="ECO:0000256" key="2">
    <source>
        <dbReference type="ARBA" id="ARBA00001946"/>
    </source>
</evidence>
<comment type="caution">
    <text evidence="11">The sequence shown here is derived from an EMBL/GenBank/DDBJ whole genome shotgun (WGS) entry which is preliminary data.</text>
</comment>
<evidence type="ECO:0000256" key="7">
    <source>
        <dbReference type="ARBA" id="ARBA00047761"/>
    </source>
</evidence>
<dbReference type="SMART" id="SM00331">
    <property type="entry name" value="PP2C_SIG"/>
    <property type="match status" value="1"/>
</dbReference>
<comment type="catalytic activity">
    <reaction evidence="7 9">
        <text>O-phospho-L-seryl-[protein] + H2O = L-seryl-[protein] + phosphate</text>
        <dbReference type="Rhea" id="RHEA:20629"/>
        <dbReference type="Rhea" id="RHEA-COMP:9863"/>
        <dbReference type="Rhea" id="RHEA-COMP:11604"/>
        <dbReference type="ChEBI" id="CHEBI:15377"/>
        <dbReference type="ChEBI" id="CHEBI:29999"/>
        <dbReference type="ChEBI" id="CHEBI:43474"/>
        <dbReference type="ChEBI" id="CHEBI:83421"/>
        <dbReference type="EC" id="3.1.3.16"/>
    </reaction>
</comment>
<dbReference type="EC" id="3.1.3.16" evidence="9"/>
<evidence type="ECO:0000256" key="8">
    <source>
        <dbReference type="ARBA" id="ARBA00048336"/>
    </source>
</evidence>
<evidence type="ECO:0000256" key="5">
    <source>
        <dbReference type="ARBA" id="ARBA00022842"/>
    </source>
</evidence>
<keyword evidence="4 9" id="KW-0378">Hydrolase</keyword>
<dbReference type="InterPro" id="IPR039123">
    <property type="entry name" value="PPTC7"/>
</dbReference>
<feature type="domain" description="PPM-type phosphatase" evidence="10">
    <location>
        <begin position="272"/>
        <end position="511"/>
    </location>
</feature>
<gene>
    <name evidence="11" type="ORF">M5K25_014404</name>
</gene>
<dbReference type="PANTHER" id="PTHR12320">
    <property type="entry name" value="PROTEIN PHOSPHATASE 2C"/>
    <property type="match status" value="1"/>
</dbReference>
<evidence type="ECO:0000256" key="9">
    <source>
        <dbReference type="RuleBase" id="RU366020"/>
    </source>
</evidence>
<keyword evidence="9" id="KW-0904">Protein phosphatase</keyword>
<dbReference type="Gene3D" id="3.60.40.10">
    <property type="entry name" value="PPM-type phosphatase domain"/>
    <property type="match status" value="2"/>
</dbReference>
<keyword evidence="12" id="KW-1185">Reference proteome</keyword>
<evidence type="ECO:0000259" key="10">
    <source>
        <dbReference type="PROSITE" id="PS51746"/>
    </source>
</evidence>
<dbReference type="GO" id="GO:0004722">
    <property type="term" value="F:protein serine/threonine phosphatase activity"/>
    <property type="evidence" value="ECO:0007669"/>
    <property type="project" value="UniProtKB-EC"/>
</dbReference>
<dbReference type="GO" id="GO:0046872">
    <property type="term" value="F:metal ion binding"/>
    <property type="evidence" value="ECO:0007669"/>
    <property type="project" value="UniProtKB-UniRule"/>
</dbReference>
<dbReference type="SMART" id="SM00332">
    <property type="entry name" value="PP2Cc"/>
    <property type="match status" value="1"/>
</dbReference>
<evidence type="ECO:0000256" key="3">
    <source>
        <dbReference type="ARBA" id="ARBA00022723"/>
    </source>
</evidence>
<dbReference type="Pfam" id="PF13672">
    <property type="entry name" value="PP2C_2"/>
    <property type="match status" value="1"/>
</dbReference>
<reference evidence="11 12" key="1">
    <citation type="journal article" date="2024" name="Plant Biotechnol. J.">
        <title>Dendrobium thyrsiflorum genome and its molecular insights into genes involved in important horticultural traits.</title>
        <authorList>
            <person name="Chen B."/>
            <person name="Wang J.Y."/>
            <person name="Zheng P.J."/>
            <person name="Li K.L."/>
            <person name="Liang Y.M."/>
            <person name="Chen X.F."/>
            <person name="Zhang C."/>
            <person name="Zhao X."/>
            <person name="He X."/>
            <person name="Zhang G.Q."/>
            <person name="Liu Z.J."/>
            <person name="Xu Q."/>
        </authorList>
    </citation>
    <scope>NUCLEOTIDE SEQUENCE [LARGE SCALE GENOMIC DNA]</scope>
    <source>
        <strain evidence="11">GZMU011</strain>
    </source>
</reference>
<dbReference type="EMBL" id="JANQDX010000011">
    <property type="protein sequence ID" value="KAL0916858.1"/>
    <property type="molecule type" value="Genomic_DNA"/>
</dbReference>
<dbReference type="InterPro" id="IPR001932">
    <property type="entry name" value="PPM-type_phosphatase-like_dom"/>
</dbReference>
<dbReference type="PROSITE" id="PS51746">
    <property type="entry name" value="PPM_2"/>
    <property type="match status" value="1"/>
</dbReference>
<dbReference type="CDD" id="cd00143">
    <property type="entry name" value="PP2Cc"/>
    <property type="match status" value="1"/>
</dbReference>
<dbReference type="Proteomes" id="UP001552299">
    <property type="component" value="Unassembled WGS sequence"/>
</dbReference>
<keyword evidence="5 9" id="KW-0460">Magnesium</keyword>
<comment type="catalytic activity">
    <reaction evidence="8 9">
        <text>O-phospho-L-threonyl-[protein] + H2O = L-threonyl-[protein] + phosphate</text>
        <dbReference type="Rhea" id="RHEA:47004"/>
        <dbReference type="Rhea" id="RHEA-COMP:11060"/>
        <dbReference type="Rhea" id="RHEA-COMP:11605"/>
        <dbReference type="ChEBI" id="CHEBI:15377"/>
        <dbReference type="ChEBI" id="CHEBI:30013"/>
        <dbReference type="ChEBI" id="CHEBI:43474"/>
        <dbReference type="ChEBI" id="CHEBI:61977"/>
        <dbReference type="EC" id="3.1.3.16"/>
    </reaction>
</comment>
<evidence type="ECO:0000256" key="1">
    <source>
        <dbReference type="ARBA" id="ARBA00001936"/>
    </source>
</evidence>
<evidence type="ECO:0000313" key="11">
    <source>
        <dbReference type="EMBL" id="KAL0916858.1"/>
    </source>
</evidence>
<evidence type="ECO:0000256" key="4">
    <source>
        <dbReference type="ARBA" id="ARBA00022801"/>
    </source>
</evidence>
<name>A0ABD0V399_DENTH</name>
<dbReference type="FunFam" id="3.60.40.10:FF:000138">
    <property type="entry name" value="5-azacytidine resistance protein azr1"/>
    <property type="match status" value="1"/>
</dbReference>
<evidence type="ECO:0000256" key="6">
    <source>
        <dbReference type="ARBA" id="ARBA00023211"/>
    </source>
</evidence>
<dbReference type="InterPro" id="IPR036457">
    <property type="entry name" value="PPM-type-like_dom_sf"/>
</dbReference>
<dbReference type="SUPFAM" id="SSF81606">
    <property type="entry name" value="PP2C-like"/>
    <property type="match status" value="1"/>
</dbReference>
<evidence type="ECO:0000313" key="12">
    <source>
        <dbReference type="Proteomes" id="UP001552299"/>
    </source>
</evidence>
<accession>A0ABD0V399</accession>